<evidence type="ECO:0000259" key="1">
    <source>
        <dbReference type="Pfam" id="PF13649"/>
    </source>
</evidence>
<dbReference type="GO" id="GO:0008168">
    <property type="term" value="F:methyltransferase activity"/>
    <property type="evidence" value="ECO:0007669"/>
    <property type="project" value="UniProtKB-KW"/>
</dbReference>
<dbReference type="RefSeq" id="WP_233735199.1">
    <property type="nucleotide sequence ID" value="NZ_JAJVCN010000006.1"/>
</dbReference>
<accession>A0ABS9A073</accession>
<gene>
    <name evidence="2" type="ORF">LWC34_56465</name>
</gene>
<keyword evidence="3" id="KW-1185">Reference proteome</keyword>
<dbReference type="Pfam" id="PF13649">
    <property type="entry name" value="Methyltransf_25"/>
    <property type="match status" value="1"/>
</dbReference>
<comment type="caution">
    <text evidence="2">The sequence shown here is derived from an EMBL/GenBank/DDBJ whole genome shotgun (WGS) entry which is preliminary data.</text>
</comment>
<evidence type="ECO:0000313" key="2">
    <source>
        <dbReference type="EMBL" id="MCE7012147.1"/>
    </source>
</evidence>
<dbReference type="CDD" id="cd02440">
    <property type="entry name" value="AdoMet_MTases"/>
    <property type="match status" value="1"/>
</dbReference>
<dbReference type="Gene3D" id="3.40.50.150">
    <property type="entry name" value="Vaccinia Virus protein VP39"/>
    <property type="match status" value="1"/>
</dbReference>
<keyword evidence="2" id="KW-0489">Methyltransferase</keyword>
<protein>
    <submittedName>
        <fullName evidence="2">Methyltransferase domain-containing protein</fullName>
    </submittedName>
</protein>
<dbReference type="SUPFAM" id="SSF53335">
    <property type="entry name" value="S-adenosyl-L-methionine-dependent methyltransferases"/>
    <property type="match status" value="1"/>
</dbReference>
<dbReference type="GO" id="GO:0032259">
    <property type="term" value="P:methylation"/>
    <property type="evidence" value="ECO:0007669"/>
    <property type="project" value="UniProtKB-KW"/>
</dbReference>
<dbReference type="PANTHER" id="PTHR43591">
    <property type="entry name" value="METHYLTRANSFERASE"/>
    <property type="match status" value="1"/>
</dbReference>
<proteinExistence type="predicted"/>
<keyword evidence="2" id="KW-0808">Transferase</keyword>
<evidence type="ECO:0000313" key="3">
    <source>
        <dbReference type="Proteomes" id="UP001521150"/>
    </source>
</evidence>
<feature type="domain" description="Methyltransferase" evidence="1">
    <location>
        <begin position="55"/>
        <end position="146"/>
    </location>
</feature>
<reference evidence="2 3" key="1">
    <citation type="submission" date="2021-12" db="EMBL/GenBank/DDBJ databases">
        <title>Genome sequence of Kibdelosporangium philippinense ATCC 49844.</title>
        <authorList>
            <person name="Fedorov E.A."/>
            <person name="Omeragic M."/>
            <person name="Shalygina K.F."/>
            <person name="Maclea K.S."/>
        </authorList>
    </citation>
    <scope>NUCLEOTIDE SEQUENCE [LARGE SCALE GENOMIC DNA]</scope>
    <source>
        <strain evidence="2 3">ATCC 49844</strain>
    </source>
</reference>
<organism evidence="2 3">
    <name type="scientific">Kibdelosporangium philippinense</name>
    <dbReference type="NCBI Taxonomy" id="211113"/>
    <lineage>
        <taxon>Bacteria</taxon>
        <taxon>Bacillati</taxon>
        <taxon>Actinomycetota</taxon>
        <taxon>Actinomycetes</taxon>
        <taxon>Pseudonocardiales</taxon>
        <taxon>Pseudonocardiaceae</taxon>
        <taxon>Kibdelosporangium</taxon>
    </lineage>
</organism>
<dbReference type="Proteomes" id="UP001521150">
    <property type="component" value="Unassembled WGS sequence"/>
</dbReference>
<name>A0ABS9A073_9PSEU</name>
<sequence length="277" mass="29619">MTIQGATMSIVNSAQAEAWNRYEGQHWAAHDSRYDALNGGFNKFVLEQIGPDDRVLDIGCGNGQLTRQAARAARSAIGVDLSAPMLSVARLRAADVPNVTFTQGDAQVFSFEDSAYDIAISRFGAVFFADPVAAFSNIRRALAPGGRTALLCMTALRDTDLGTVFDAMVEYLPWPTGKDGSGPTSFADPARVESVLSDAGFTDVTCTRVEADQVWGRDLADALEFFTDWGPVKYNMGLAGPEAAAKAKQAVAQALESFVTPEAVKLRANAWLVQANA</sequence>
<dbReference type="InterPro" id="IPR029063">
    <property type="entry name" value="SAM-dependent_MTases_sf"/>
</dbReference>
<dbReference type="EMBL" id="JAJVCN010000006">
    <property type="protein sequence ID" value="MCE7012147.1"/>
    <property type="molecule type" value="Genomic_DNA"/>
</dbReference>
<dbReference type="InterPro" id="IPR041698">
    <property type="entry name" value="Methyltransf_25"/>
</dbReference>